<dbReference type="AlphaFoldDB" id="A0A6C0GBP2"/>
<organism evidence="1 2">
    <name type="scientific">Rhodocytophaga rosea</name>
    <dbReference type="NCBI Taxonomy" id="2704465"/>
    <lineage>
        <taxon>Bacteria</taxon>
        <taxon>Pseudomonadati</taxon>
        <taxon>Bacteroidota</taxon>
        <taxon>Cytophagia</taxon>
        <taxon>Cytophagales</taxon>
        <taxon>Rhodocytophagaceae</taxon>
        <taxon>Rhodocytophaga</taxon>
    </lineage>
</organism>
<accession>A0A6C0GBP2</accession>
<dbReference type="RefSeq" id="WP_162441448.1">
    <property type="nucleotide sequence ID" value="NZ_CP048222.1"/>
</dbReference>
<gene>
    <name evidence="1" type="ORF">GXP67_01055</name>
</gene>
<protein>
    <submittedName>
        <fullName evidence="1">Uncharacterized protein</fullName>
    </submittedName>
</protein>
<name>A0A6C0GBP2_9BACT</name>
<keyword evidence="2" id="KW-1185">Reference proteome</keyword>
<sequence>MKKNLPPKDLKGSKYKIVIYFFSDAAQSKTRKQDFYSKFLGQKEPVKGFVYWRNRIYWYIEHSQFGIKWAAIYDNKNLNREKEPILTILGNGAELANKIEISSVGE</sequence>
<dbReference type="KEGG" id="rhoz:GXP67_01055"/>
<dbReference type="Proteomes" id="UP000480178">
    <property type="component" value="Chromosome"/>
</dbReference>
<evidence type="ECO:0000313" key="2">
    <source>
        <dbReference type="Proteomes" id="UP000480178"/>
    </source>
</evidence>
<reference evidence="1 2" key="1">
    <citation type="submission" date="2020-01" db="EMBL/GenBank/DDBJ databases">
        <authorList>
            <person name="Kim M.K."/>
        </authorList>
    </citation>
    <scope>NUCLEOTIDE SEQUENCE [LARGE SCALE GENOMIC DNA]</scope>
    <source>
        <strain evidence="1 2">172606-1</strain>
    </source>
</reference>
<evidence type="ECO:0000313" key="1">
    <source>
        <dbReference type="EMBL" id="QHT65361.1"/>
    </source>
</evidence>
<dbReference type="EMBL" id="CP048222">
    <property type="protein sequence ID" value="QHT65361.1"/>
    <property type="molecule type" value="Genomic_DNA"/>
</dbReference>
<proteinExistence type="predicted"/>